<dbReference type="Pfam" id="PF00232">
    <property type="entry name" value="Glyco_hydro_1"/>
    <property type="match status" value="1"/>
</dbReference>
<gene>
    <name evidence="2" type="primary">bglA</name>
    <name evidence="2" type="ORF">S101258_00785</name>
</gene>
<organism evidence="2 3">
    <name type="scientific">Lactiplantibacillus plantarum subsp. plantarum</name>
    <dbReference type="NCBI Taxonomy" id="337330"/>
    <lineage>
        <taxon>Bacteria</taxon>
        <taxon>Bacillati</taxon>
        <taxon>Bacillota</taxon>
        <taxon>Bacilli</taxon>
        <taxon>Lactobacillales</taxon>
        <taxon>Lactobacillaceae</taxon>
        <taxon>Lactiplantibacillus</taxon>
    </lineage>
</organism>
<dbReference type="GO" id="GO:0005829">
    <property type="term" value="C:cytosol"/>
    <property type="evidence" value="ECO:0007669"/>
    <property type="project" value="TreeGrafter"/>
</dbReference>
<dbReference type="InterPro" id="IPR001360">
    <property type="entry name" value="Glyco_hydro_1"/>
</dbReference>
<dbReference type="AlphaFoldDB" id="A0A2S3U8T0"/>
<comment type="similarity">
    <text evidence="1">Belongs to the glycosyl hydrolase 1 family.</text>
</comment>
<proteinExistence type="inferred from homology"/>
<dbReference type="SUPFAM" id="SSF51445">
    <property type="entry name" value="(Trans)glycosidases"/>
    <property type="match status" value="1"/>
</dbReference>
<dbReference type="Proteomes" id="UP000236990">
    <property type="component" value="Unassembled WGS sequence"/>
</dbReference>
<keyword evidence="2" id="KW-0326">Glycosidase</keyword>
<dbReference type="EC" id="3.2.1.86" evidence="2"/>
<dbReference type="EMBL" id="NKCZ01000075">
    <property type="protein sequence ID" value="POD88467.1"/>
    <property type="molecule type" value="Genomic_DNA"/>
</dbReference>
<dbReference type="GO" id="GO:0008706">
    <property type="term" value="F:6-phospho-beta-glucosidase activity"/>
    <property type="evidence" value="ECO:0007669"/>
    <property type="project" value="UniProtKB-EC"/>
</dbReference>
<dbReference type="PRINTS" id="PR00131">
    <property type="entry name" value="GLHYDRLASE1"/>
</dbReference>
<evidence type="ECO:0000313" key="2">
    <source>
        <dbReference type="EMBL" id="POD88467.1"/>
    </source>
</evidence>
<evidence type="ECO:0000256" key="1">
    <source>
        <dbReference type="RuleBase" id="RU003690"/>
    </source>
</evidence>
<comment type="caution">
    <text evidence="2">The sequence shown here is derived from an EMBL/GenBank/DDBJ whole genome shotgun (WGS) entry which is preliminary data.</text>
</comment>
<dbReference type="InterPro" id="IPR017853">
    <property type="entry name" value="GH"/>
</dbReference>
<dbReference type="PANTHER" id="PTHR10353:SF136">
    <property type="entry name" value="ARYL-PHOSPHO-BETA-D-GLUCOSIDASE BGLC"/>
    <property type="match status" value="1"/>
</dbReference>
<protein>
    <submittedName>
        <fullName evidence="2">6-phospho-beta-glucosidase</fullName>
        <ecNumber evidence="2">3.2.1.86</ecNumber>
    </submittedName>
</protein>
<name>A0A2S3U8T0_LACPN</name>
<accession>A0A2S3U8T0</accession>
<dbReference type="Gene3D" id="3.20.20.80">
    <property type="entry name" value="Glycosidases"/>
    <property type="match status" value="1"/>
</dbReference>
<evidence type="ECO:0000313" key="3">
    <source>
        <dbReference type="Proteomes" id="UP000236990"/>
    </source>
</evidence>
<sequence>MVTENGLGAKDQLEDGKVVNDQYRIDYLQAHITEMQRALTDGVELLGYCAWSFTDLLSWLNGYKKRYGFVYINRNDDSELDLARIPKKSFYWYQDFIRRNS</sequence>
<reference evidence="2 3" key="1">
    <citation type="submission" date="2017-06" db="EMBL/GenBank/DDBJ databases">
        <title>Genome sequence of Lactobacillus plantarum subsp. plantarum strain SRCM101258.</title>
        <authorList>
            <person name="Cho S.H."/>
        </authorList>
    </citation>
    <scope>NUCLEOTIDE SEQUENCE [LARGE SCALE GENOMIC DNA]</scope>
    <source>
        <strain evidence="2 3">SRCM101258</strain>
    </source>
</reference>
<keyword evidence="2" id="KW-0378">Hydrolase</keyword>
<dbReference type="PANTHER" id="PTHR10353">
    <property type="entry name" value="GLYCOSYL HYDROLASE"/>
    <property type="match status" value="1"/>
</dbReference>
<dbReference type="GO" id="GO:0016052">
    <property type="term" value="P:carbohydrate catabolic process"/>
    <property type="evidence" value="ECO:0007669"/>
    <property type="project" value="TreeGrafter"/>
</dbReference>